<reference evidence="2" key="1">
    <citation type="submission" date="2018-05" db="EMBL/GenBank/DDBJ databases">
        <authorList>
            <person name="Lanie J.A."/>
            <person name="Ng W.-L."/>
            <person name="Kazmierczak K.M."/>
            <person name="Andrzejewski T.M."/>
            <person name="Davidsen T.M."/>
            <person name="Wayne K.J."/>
            <person name="Tettelin H."/>
            <person name="Glass J.I."/>
            <person name="Rusch D."/>
            <person name="Podicherti R."/>
            <person name="Tsui H.-C.T."/>
            <person name="Winkler M.E."/>
        </authorList>
    </citation>
    <scope>NUCLEOTIDE SEQUENCE</scope>
</reference>
<dbReference type="PANTHER" id="PTHR11635">
    <property type="entry name" value="CAMP-DEPENDENT PROTEIN KINASE REGULATORY CHAIN"/>
    <property type="match status" value="1"/>
</dbReference>
<dbReference type="InterPro" id="IPR014710">
    <property type="entry name" value="RmlC-like_jellyroll"/>
</dbReference>
<dbReference type="AlphaFoldDB" id="A0A381VBH8"/>
<gene>
    <name evidence="2" type="ORF">METZ01_LOCUS90576</name>
</gene>
<evidence type="ECO:0000313" key="2">
    <source>
        <dbReference type="EMBL" id="SVA37722.1"/>
    </source>
</evidence>
<feature type="domain" description="Cyclic nucleotide-binding" evidence="1">
    <location>
        <begin position="15"/>
        <end position="120"/>
    </location>
</feature>
<dbReference type="SUPFAM" id="SSF51206">
    <property type="entry name" value="cAMP-binding domain-like"/>
    <property type="match status" value="1"/>
</dbReference>
<dbReference type="GO" id="GO:0005829">
    <property type="term" value="C:cytosol"/>
    <property type="evidence" value="ECO:0007669"/>
    <property type="project" value="TreeGrafter"/>
</dbReference>
<dbReference type="PANTHER" id="PTHR11635:SF152">
    <property type="entry name" value="CAMP-DEPENDENT PROTEIN KINASE TYPE I REGULATORY SUBUNIT-RELATED"/>
    <property type="match status" value="1"/>
</dbReference>
<dbReference type="Gene3D" id="2.60.120.10">
    <property type="entry name" value="Jelly Rolls"/>
    <property type="match status" value="1"/>
</dbReference>
<organism evidence="2">
    <name type="scientific">marine metagenome</name>
    <dbReference type="NCBI Taxonomy" id="408172"/>
    <lineage>
        <taxon>unclassified sequences</taxon>
        <taxon>metagenomes</taxon>
        <taxon>ecological metagenomes</taxon>
    </lineage>
</organism>
<name>A0A381VBH8_9ZZZZ</name>
<proteinExistence type="predicted"/>
<accession>A0A381VBH8</accession>
<dbReference type="InterPro" id="IPR050503">
    <property type="entry name" value="cAMP-dep_PK_reg_su-like"/>
</dbReference>
<dbReference type="SMART" id="SM00100">
    <property type="entry name" value="cNMP"/>
    <property type="match status" value="1"/>
</dbReference>
<evidence type="ECO:0000259" key="1">
    <source>
        <dbReference type="PROSITE" id="PS50042"/>
    </source>
</evidence>
<dbReference type="GO" id="GO:0034236">
    <property type="term" value="F:protein kinase A catalytic subunit binding"/>
    <property type="evidence" value="ECO:0007669"/>
    <property type="project" value="TreeGrafter"/>
</dbReference>
<dbReference type="Pfam" id="PF00027">
    <property type="entry name" value="cNMP_binding"/>
    <property type="match status" value="1"/>
</dbReference>
<protein>
    <recommendedName>
        <fullName evidence="1">Cyclic nucleotide-binding domain-containing protein</fullName>
    </recommendedName>
</protein>
<dbReference type="GO" id="GO:0004862">
    <property type="term" value="F:cAMP-dependent protein kinase inhibitor activity"/>
    <property type="evidence" value="ECO:0007669"/>
    <property type="project" value="TreeGrafter"/>
</dbReference>
<dbReference type="EMBL" id="UINC01008379">
    <property type="protein sequence ID" value="SVA37722.1"/>
    <property type="molecule type" value="Genomic_DNA"/>
</dbReference>
<dbReference type="GO" id="GO:0005952">
    <property type="term" value="C:cAMP-dependent protein kinase complex"/>
    <property type="evidence" value="ECO:0007669"/>
    <property type="project" value="InterPro"/>
</dbReference>
<dbReference type="PROSITE" id="PS50042">
    <property type="entry name" value="CNMP_BINDING_3"/>
    <property type="match status" value="1"/>
</dbReference>
<dbReference type="GO" id="GO:0030552">
    <property type="term" value="F:cAMP binding"/>
    <property type="evidence" value="ECO:0007669"/>
    <property type="project" value="TreeGrafter"/>
</dbReference>
<dbReference type="CDD" id="cd00038">
    <property type="entry name" value="CAP_ED"/>
    <property type="match status" value="1"/>
</dbReference>
<dbReference type="InterPro" id="IPR018490">
    <property type="entry name" value="cNMP-bd_dom_sf"/>
</dbReference>
<sequence>METDSIKKFILRLPFFKVFNDNELNKLVGRDKVFKDCAKGGYIFKEGDPGNSLFVILFGEIDLVKQGEGGTESIILQLKTGALFGEVAMLTGNKRNLDARASSNKVVVMEFSRQFVEKMIPSVQSKFEKQLLRIIAKNLDEMNMRYARLESSIKAKEK</sequence>
<dbReference type="InterPro" id="IPR000595">
    <property type="entry name" value="cNMP-bd_dom"/>
</dbReference>